<feature type="non-terminal residue" evidence="2">
    <location>
        <position position="1"/>
    </location>
</feature>
<organism evidence="2">
    <name type="scientific">marine sediment metagenome</name>
    <dbReference type="NCBI Taxonomy" id="412755"/>
    <lineage>
        <taxon>unclassified sequences</taxon>
        <taxon>metagenomes</taxon>
        <taxon>ecological metagenomes</taxon>
    </lineage>
</organism>
<evidence type="ECO:0008006" key="3">
    <source>
        <dbReference type="Google" id="ProtNLM"/>
    </source>
</evidence>
<feature type="region of interest" description="Disordered" evidence="1">
    <location>
        <begin position="109"/>
        <end position="128"/>
    </location>
</feature>
<gene>
    <name evidence="2" type="ORF">S12H4_59408</name>
</gene>
<dbReference type="EMBL" id="BARW01038813">
    <property type="protein sequence ID" value="GAJ24670.1"/>
    <property type="molecule type" value="Genomic_DNA"/>
</dbReference>
<feature type="compositionally biased region" description="Polar residues" evidence="1">
    <location>
        <begin position="109"/>
        <end position="118"/>
    </location>
</feature>
<accession>X1W316</accession>
<sequence>SPPAPTPTTCTNVAGTWSTTEVVDGTDCGSGIHTEYITYTVTQDGCNITIVPSTGGSYSGTVNGNQLSWTGSIPKDGGTTTANMSYTISGDNVTGSGSWTWSDGTDTCSGTTQISGTRTDTDSEPDTASTDLITGDLTSAALRLYGSPDRAVIGYDDSIRIT</sequence>
<reference evidence="2" key="1">
    <citation type="journal article" date="2014" name="Front. Microbiol.">
        <title>High frequency of phylogenetically diverse reductive dehalogenase-homologous genes in deep subseafloor sedimentary metagenomes.</title>
        <authorList>
            <person name="Kawai M."/>
            <person name="Futagami T."/>
            <person name="Toyoda A."/>
            <person name="Takaki Y."/>
            <person name="Nishi S."/>
            <person name="Hori S."/>
            <person name="Arai W."/>
            <person name="Tsubouchi T."/>
            <person name="Morono Y."/>
            <person name="Uchiyama I."/>
            <person name="Ito T."/>
            <person name="Fujiyama A."/>
            <person name="Inagaki F."/>
            <person name="Takami H."/>
        </authorList>
    </citation>
    <scope>NUCLEOTIDE SEQUENCE</scope>
    <source>
        <strain evidence="2">Expedition CK06-06</strain>
    </source>
</reference>
<feature type="non-terminal residue" evidence="2">
    <location>
        <position position="162"/>
    </location>
</feature>
<protein>
    <recommendedName>
        <fullName evidence="3">Lipocalin-like domain-containing protein</fullName>
    </recommendedName>
</protein>
<evidence type="ECO:0000256" key="1">
    <source>
        <dbReference type="SAM" id="MobiDB-lite"/>
    </source>
</evidence>
<evidence type="ECO:0000313" key="2">
    <source>
        <dbReference type="EMBL" id="GAJ24670.1"/>
    </source>
</evidence>
<dbReference type="AlphaFoldDB" id="X1W316"/>
<name>X1W316_9ZZZZ</name>
<comment type="caution">
    <text evidence="2">The sequence shown here is derived from an EMBL/GenBank/DDBJ whole genome shotgun (WGS) entry which is preliminary data.</text>
</comment>
<proteinExistence type="predicted"/>